<evidence type="ECO:0000313" key="8">
    <source>
        <dbReference type="EMBL" id="EGG05711.1"/>
    </source>
</evidence>
<sequence>MGVPLSKYKFAVASTNTGHNGTGFDGTFAISNGETQIDFGYRAVHLSTVFSKVVVKSFYTEASKTNYWLGCSSGGKQGLKEVQAFPEDFDGVLAGAAAQWWTHLYLIVSSESGVNLFRNGWMIESHLRNLPTKEGFMSASDWALVHEHTMDECDLLDGVQDGIIDNPLVCQPTFDSLRCSPDQSQNASSSDATTLCLTSPQISVARSAFEDWVDENGSLLFPAYAHGAESFASIGMFMPAAPFPPSTDFYKYQVLNFTRINTEYKFTSKSLLEMLAVADHTNPGQANAIDGNILPFIQRGGKLMTYTGMAGFPLLADPLIPSRSSIWYHDQVKKTLGRDPRESYRLFPVPGMGHCGGGPGPTNIGAAGQSELPLNETFQSSSFDRKHDMVLALIEWTENGKAPDHMIATKFVDGQKDKGIQFQRKLCPWPLNRGSSISAHISFHRLQGMTGAAIQTLIIATSVEISKRMYVCCPKY</sequence>
<gene>
    <name evidence="8" type="ORF">MELLADRAFT_107365</name>
</gene>
<keyword evidence="2" id="KW-0858">Xylan degradation</keyword>
<reference evidence="9" key="1">
    <citation type="journal article" date="2011" name="Proc. Natl. Acad. Sci. U.S.A.">
        <title>Obligate biotrophy features unraveled by the genomic analysis of rust fungi.</title>
        <authorList>
            <person name="Duplessis S."/>
            <person name="Cuomo C.A."/>
            <person name="Lin Y.-C."/>
            <person name="Aerts A."/>
            <person name="Tisserant E."/>
            <person name="Veneault-Fourrey C."/>
            <person name="Joly D.L."/>
            <person name="Hacquard S."/>
            <person name="Amselem J."/>
            <person name="Cantarel B.L."/>
            <person name="Chiu R."/>
            <person name="Coutinho P.M."/>
            <person name="Feau N."/>
            <person name="Field M."/>
            <person name="Frey P."/>
            <person name="Gelhaye E."/>
            <person name="Goldberg J."/>
            <person name="Grabherr M.G."/>
            <person name="Kodira C.D."/>
            <person name="Kohler A."/>
            <person name="Kuees U."/>
            <person name="Lindquist E.A."/>
            <person name="Lucas S.M."/>
            <person name="Mago R."/>
            <person name="Mauceli E."/>
            <person name="Morin E."/>
            <person name="Murat C."/>
            <person name="Pangilinan J.L."/>
            <person name="Park R."/>
            <person name="Pearson M."/>
            <person name="Quesneville H."/>
            <person name="Rouhier N."/>
            <person name="Sakthikumar S."/>
            <person name="Salamov A.A."/>
            <person name="Schmutz J."/>
            <person name="Selles B."/>
            <person name="Shapiro H."/>
            <person name="Tanguay P."/>
            <person name="Tuskan G.A."/>
            <person name="Henrissat B."/>
            <person name="Van de Peer Y."/>
            <person name="Rouze P."/>
            <person name="Ellis J.G."/>
            <person name="Dodds P.N."/>
            <person name="Schein J.E."/>
            <person name="Zhong S."/>
            <person name="Hamelin R.C."/>
            <person name="Grigoriev I.V."/>
            <person name="Szabo L.J."/>
            <person name="Martin F."/>
        </authorList>
    </citation>
    <scope>NUCLEOTIDE SEQUENCE [LARGE SCALE GENOMIC DNA]</scope>
    <source>
        <strain evidence="9">98AG31 / pathotype 3-4-7</strain>
    </source>
</reference>
<organism evidence="9">
    <name type="scientific">Melampsora larici-populina (strain 98AG31 / pathotype 3-4-7)</name>
    <name type="common">Poplar leaf rust fungus</name>
    <dbReference type="NCBI Taxonomy" id="747676"/>
    <lineage>
        <taxon>Eukaryota</taxon>
        <taxon>Fungi</taxon>
        <taxon>Dikarya</taxon>
        <taxon>Basidiomycota</taxon>
        <taxon>Pucciniomycotina</taxon>
        <taxon>Pucciniomycetes</taxon>
        <taxon>Pucciniales</taxon>
        <taxon>Melampsoraceae</taxon>
        <taxon>Melampsora</taxon>
    </lineage>
</organism>
<dbReference type="Pfam" id="PF07519">
    <property type="entry name" value="Tannase"/>
    <property type="match status" value="1"/>
</dbReference>
<evidence type="ECO:0000256" key="7">
    <source>
        <dbReference type="RuleBase" id="RU361238"/>
    </source>
</evidence>
<dbReference type="PANTHER" id="PTHR33938:SF15">
    <property type="entry name" value="FERULOYL ESTERASE B-RELATED"/>
    <property type="match status" value="1"/>
</dbReference>
<keyword evidence="2" id="KW-0624">Polysaccharide degradation</keyword>
<evidence type="ECO:0000256" key="5">
    <source>
        <dbReference type="ARBA" id="ARBA00023157"/>
    </source>
</evidence>
<evidence type="ECO:0000256" key="4">
    <source>
        <dbReference type="ARBA" id="ARBA00022801"/>
    </source>
</evidence>
<dbReference type="eggNOG" id="ENOG502QPXZ">
    <property type="taxonomic scope" value="Eukaryota"/>
</dbReference>
<dbReference type="RefSeq" id="XP_007411200.1">
    <property type="nucleotide sequence ID" value="XM_007411138.1"/>
</dbReference>
<keyword evidence="2" id="KW-0119">Carbohydrate metabolism</keyword>
<dbReference type="InterPro" id="IPR011118">
    <property type="entry name" value="Tannase/feruloyl_esterase"/>
</dbReference>
<dbReference type="HOGENOM" id="CLU_014819_1_0_1"/>
<dbReference type="GO" id="GO:0030600">
    <property type="term" value="F:feruloyl esterase activity"/>
    <property type="evidence" value="ECO:0007669"/>
    <property type="project" value="UniProtKB-EC"/>
</dbReference>
<proteinExistence type="inferred from homology"/>
<evidence type="ECO:0000256" key="3">
    <source>
        <dbReference type="ARBA" id="ARBA00022729"/>
    </source>
</evidence>
<protein>
    <recommendedName>
        <fullName evidence="7">Carboxylic ester hydrolase</fullName>
        <ecNumber evidence="7">3.1.1.-</ecNumber>
    </recommendedName>
</protein>
<dbReference type="PANTHER" id="PTHR33938">
    <property type="entry name" value="FERULOYL ESTERASE B-RELATED"/>
    <property type="match status" value="1"/>
</dbReference>
<keyword evidence="3" id="KW-0732">Signal</keyword>
<evidence type="ECO:0000313" key="9">
    <source>
        <dbReference type="Proteomes" id="UP000001072"/>
    </source>
</evidence>
<dbReference type="OrthoDB" id="3039123at2759"/>
<keyword evidence="9" id="KW-1185">Reference proteome</keyword>
<name>F4RPJ7_MELLP</name>
<dbReference type="InParanoid" id="F4RPJ7"/>
<dbReference type="AlphaFoldDB" id="F4RPJ7"/>
<keyword evidence="1" id="KW-0719">Serine esterase</keyword>
<evidence type="ECO:0000256" key="1">
    <source>
        <dbReference type="ARBA" id="ARBA00022487"/>
    </source>
</evidence>
<dbReference type="GO" id="GO:0045493">
    <property type="term" value="P:xylan catabolic process"/>
    <property type="evidence" value="ECO:0007669"/>
    <property type="project" value="UniProtKB-KW"/>
</dbReference>
<accession>F4RPJ7</accession>
<evidence type="ECO:0000256" key="6">
    <source>
        <dbReference type="ARBA" id="ARBA00034075"/>
    </source>
</evidence>
<dbReference type="EMBL" id="GL883112">
    <property type="protein sequence ID" value="EGG05711.1"/>
    <property type="molecule type" value="Genomic_DNA"/>
</dbReference>
<comment type="catalytic activity">
    <reaction evidence="6">
        <text>feruloyl-polysaccharide + H2O = ferulate + polysaccharide.</text>
        <dbReference type="EC" id="3.1.1.73"/>
    </reaction>
</comment>
<keyword evidence="5" id="KW-1015">Disulfide bond</keyword>
<dbReference type="Proteomes" id="UP000001072">
    <property type="component" value="Unassembled WGS sequence"/>
</dbReference>
<evidence type="ECO:0000256" key="2">
    <source>
        <dbReference type="ARBA" id="ARBA00022651"/>
    </source>
</evidence>
<comment type="similarity">
    <text evidence="7">Belongs to the tannase family.</text>
</comment>
<dbReference type="EC" id="3.1.1.-" evidence="7"/>
<dbReference type="VEuPathDB" id="FungiDB:MELLADRAFT_107365"/>
<dbReference type="KEGG" id="mlr:MELLADRAFT_107365"/>
<keyword evidence="4 7" id="KW-0378">Hydrolase</keyword>
<dbReference type="GeneID" id="18923151"/>